<feature type="domain" description="Myb-like DNA-binding" evidence="2">
    <location>
        <begin position="16"/>
        <end position="65"/>
    </location>
</feature>
<feature type="region of interest" description="Disordered" evidence="1">
    <location>
        <begin position="60"/>
        <end position="101"/>
    </location>
</feature>
<organism evidence="3 4">
    <name type="scientific">Phlyctema vagabunda</name>
    <dbReference type="NCBI Taxonomy" id="108571"/>
    <lineage>
        <taxon>Eukaryota</taxon>
        <taxon>Fungi</taxon>
        <taxon>Dikarya</taxon>
        <taxon>Ascomycota</taxon>
        <taxon>Pezizomycotina</taxon>
        <taxon>Leotiomycetes</taxon>
        <taxon>Helotiales</taxon>
        <taxon>Dermateaceae</taxon>
        <taxon>Phlyctema</taxon>
    </lineage>
</organism>
<accession>A0ABR4PDR2</accession>
<protein>
    <recommendedName>
        <fullName evidence="2">Myb-like DNA-binding domain-containing protein</fullName>
    </recommendedName>
</protein>
<reference evidence="3 4" key="1">
    <citation type="submission" date="2024-06" db="EMBL/GenBank/DDBJ databases">
        <title>Complete genome of Phlyctema vagabunda strain 19-DSS-EL-015.</title>
        <authorList>
            <person name="Fiorenzani C."/>
        </authorList>
    </citation>
    <scope>NUCLEOTIDE SEQUENCE [LARGE SCALE GENOMIC DNA]</scope>
    <source>
        <strain evidence="3 4">19-DSS-EL-015</strain>
    </source>
</reference>
<keyword evidence="4" id="KW-1185">Reference proteome</keyword>
<proteinExistence type="predicted"/>
<comment type="caution">
    <text evidence="3">The sequence shown here is derived from an EMBL/GenBank/DDBJ whole genome shotgun (WGS) entry which is preliminary data.</text>
</comment>
<name>A0ABR4PDR2_9HELO</name>
<sequence length="242" mass="27162">MASLRRSQNLTNGDAMTRLLYAILKQKCLKDIDWNQVAHDPILAQEITNGHAARMRYSRFKKQMDGTSGVRRQRNPNQTRKKAEKKAKGRQPKQEHGTHFRDDLIVKQEATPDTLLDDIDQSTIEEISSPSLPVVKTEPGLYPYSMLSPSPSPGLGGGQESRNFNDLGQFRGGYEHASSVHLPFYQHAKFGMGNGTSSPITDPYADIWQPDLGQHHSVFVHGLGGGEPVVKQEDRWDDSYHQ</sequence>
<evidence type="ECO:0000256" key="1">
    <source>
        <dbReference type="SAM" id="MobiDB-lite"/>
    </source>
</evidence>
<gene>
    <name evidence="3" type="ORF">PVAG01_07727</name>
</gene>
<feature type="compositionally biased region" description="Basic residues" evidence="1">
    <location>
        <begin position="71"/>
        <end position="91"/>
    </location>
</feature>
<dbReference type="Pfam" id="PF22980">
    <property type="entry name" value="Myb_DNA-bind_8"/>
    <property type="match status" value="1"/>
</dbReference>
<evidence type="ECO:0000313" key="3">
    <source>
        <dbReference type="EMBL" id="KAL3421282.1"/>
    </source>
</evidence>
<evidence type="ECO:0000313" key="4">
    <source>
        <dbReference type="Proteomes" id="UP001629113"/>
    </source>
</evidence>
<dbReference type="EMBL" id="JBFCZG010000006">
    <property type="protein sequence ID" value="KAL3421282.1"/>
    <property type="molecule type" value="Genomic_DNA"/>
</dbReference>
<evidence type="ECO:0000259" key="2">
    <source>
        <dbReference type="Pfam" id="PF22980"/>
    </source>
</evidence>
<feature type="compositionally biased region" description="Basic and acidic residues" evidence="1">
    <location>
        <begin position="92"/>
        <end position="101"/>
    </location>
</feature>
<dbReference type="InterPro" id="IPR054505">
    <property type="entry name" value="Myb_DNA-bind_8"/>
</dbReference>
<dbReference type="Proteomes" id="UP001629113">
    <property type="component" value="Unassembled WGS sequence"/>
</dbReference>